<dbReference type="InterPro" id="IPR005135">
    <property type="entry name" value="Endo/exonuclease/phosphatase"/>
</dbReference>
<dbReference type="PANTHER" id="PTHR14859:SF15">
    <property type="entry name" value="ENDONUCLEASE_EXONUCLEASE_PHOSPHATASE DOMAIN-CONTAINING PROTEIN"/>
    <property type="match status" value="1"/>
</dbReference>
<feature type="transmembrane region" description="Helical" evidence="2">
    <location>
        <begin position="66"/>
        <end position="84"/>
    </location>
</feature>
<keyword evidence="5" id="KW-1185">Reference proteome</keyword>
<dbReference type="SUPFAM" id="SSF56219">
    <property type="entry name" value="DNase I-like"/>
    <property type="match status" value="1"/>
</dbReference>
<reference evidence="4 5" key="1">
    <citation type="submission" date="2019-08" db="EMBL/GenBank/DDBJ databases">
        <title>Deep-cultivation of Planctomycetes and their phenomic and genomic characterization uncovers novel biology.</title>
        <authorList>
            <person name="Wiegand S."/>
            <person name="Jogler M."/>
            <person name="Boedeker C."/>
            <person name="Pinto D."/>
            <person name="Vollmers J."/>
            <person name="Rivas-Marin E."/>
            <person name="Kohn T."/>
            <person name="Peeters S.H."/>
            <person name="Heuer A."/>
            <person name="Rast P."/>
            <person name="Oberbeckmann S."/>
            <person name="Bunk B."/>
            <person name="Jeske O."/>
            <person name="Meyerdierks A."/>
            <person name="Storesund J.E."/>
            <person name="Kallscheuer N."/>
            <person name="Luecker S."/>
            <person name="Lage O.M."/>
            <person name="Pohl T."/>
            <person name="Merkel B.J."/>
            <person name="Hornburger P."/>
            <person name="Mueller R.-W."/>
            <person name="Bruemmer F."/>
            <person name="Labrenz M."/>
            <person name="Spormann A.M."/>
            <person name="Op Den Camp H."/>
            <person name="Overmann J."/>
            <person name="Amann R."/>
            <person name="Jetten M.S.M."/>
            <person name="Mascher T."/>
            <person name="Medema M.H."/>
            <person name="Devos D.P."/>
            <person name="Kaster A.-K."/>
            <person name="Ovreas L."/>
            <person name="Rohde M."/>
            <person name="Galperin M.Y."/>
            <person name="Jogler C."/>
        </authorList>
    </citation>
    <scope>NUCLEOTIDE SEQUENCE [LARGE SCALE GENOMIC DNA]</scope>
    <source>
        <strain evidence="4 5">LF1</strain>
    </source>
</reference>
<feature type="compositionally biased region" description="Basic and acidic residues" evidence="1">
    <location>
        <begin position="356"/>
        <end position="384"/>
    </location>
</feature>
<dbReference type="Proteomes" id="UP000322699">
    <property type="component" value="Unassembled WGS sequence"/>
</dbReference>
<sequence length="384" mass="44509">MKPTIEVLLLLPLLALVLGSLLNLSSHPHWFIRGWDFPRVQIIMIGWFLTGGFALWCYFAGPPSLVGKWWFIIPATALTLWHGFRIVPYTPVFPRQAKSTAAVDQHHHRADPRTIRVVVSNVEEENDQFARWRNTVTDANPDILVVLEADQRWVQAANPLFDRYPYRVLYPQDNWYGMMMLSRLPIVDHDIRFLVQDDIPSIDAMVQLDDCETIRFVAVHPRPPEPWRGNNATARDAELTIWGQELADVTGPTIIGGDLNDVAWSATTRLFLRTSGMLDPRRGRGFFNTFHADHWFLRYPLDHIFHSPHFTVSEIHRLPNIGSDHFPMLIDLRLEPWQKDEHTVLEEKAGDEEEVDIRVERARENKKNNGDAVQREPENAIRDW</sequence>
<feature type="domain" description="Endonuclease/exonuclease/phosphatase" evidence="3">
    <location>
        <begin position="121"/>
        <end position="325"/>
    </location>
</feature>
<evidence type="ECO:0000256" key="2">
    <source>
        <dbReference type="SAM" id="Phobius"/>
    </source>
</evidence>
<dbReference type="EMBL" id="VRLW01000001">
    <property type="protein sequence ID" value="KAA1258647.1"/>
    <property type="molecule type" value="Genomic_DNA"/>
</dbReference>
<evidence type="ECO:0000313" key="4">
    <source>
        <dbReference type="EMBL" id="KAA1258647.1"/>
    </source>
</evidence>
<organism evidence="4 5">
    <name type="scientific">Rubripirellula obstinata</name>
    <dbReference type="NCBI Taxonomy" id="406547"/>
    <lineage>
        <taxon>Bacteria</taxon>
        <taxon>Pseudomonadati</taxon>
        <taxon>Planctomycetota</taxon>
        <taxon>Planctomycetia</taxon>
        <taxon>Pirellulales</taxon>
        <taxon>Pirellulaceae</taxon>
        <taxon>Rubripirellula</taxon>
    </lineage>
</organism>
<dbReference type="GO" id="GO:0016020">
    <property type="term" value="C:membrane"/>
    <property type="evidence" value="ECO:0007669"/>
    <property type="project" value="GOC"/>
</dbReference>
<dbReference type="InterPro" id="IPR036691">
    <property type="entry name" value="Endo/exonu/phosph_ase_sf"/>
</dbReference>
<dbReference type="InterPro" id="IPR051916">
    <property type="entry name" value="GPI-anchor_lipid_remodeler"/>
</dbReference>
<dbReference type="GO" id="GO:0003824">
    <property type="term" value="F:catalytic activity"/>
    <property type="evidence" value="ECO:0007669"/>
    <property type="project" value="InterPro"/>
</dbReference>
<dbReference type="GO" id="GO:0006506">
    <property type="term" value="P:GPI anchor biosynthetic process"/>
    <property type="evidence" value="ECO:0007669"/>
    <property type="project" value="TreeGrafter"/>
</dbReference>
<accession>A0A5B1CBZ4</accession>
<comment type="caution">
    <text evidence="4">The sequence shown here is derived from an EMBL/GenBank/DDBJ whole genome shotgun (WGS) entry which is preliminary data.</text>
</comment>
<name>A0A5B1CBZ4_9BACT</name>
<feature type="region of interest" description="Disordered" evidence="1">
    <location>
        <begin position="346"/>
        <end position="384"/>
    </location>
</feature>
<protein>
    <recommendedName>
        <fullName evidence="3">Endonuclease/exonuclease/phosphatase domain-containing protein</fullName>
    </recommendedName>
</protein>
<evidence type="ECO:0000259" key="3">
    <source>
        <dbReference type="Pfam" id="PF03372"/>
    </source>
</evidence>
<feature type="transmembrane region" description="Helical" evidence="2">
    <location>
        <begin position="40"/>
        <end position="59"/>
    </location>
</feature>
<keyword evidence="2" id="KW-0812">Transmembrane</keyword>
<dbReference type="PANTHER" id="PTHR14859">
    <property type="entry name" value="CALCOFLUOR WHITE HYPERSENSITIVE PROTEIN PRECURSOR"/>
    <property type="match status" value="1"/>
</dbReference>
<dbReference type="OrthoDB" id="9796594at2"/>
<evidence type="ECO:0000256" key="1">
    <source>
        <dbReference type="SAM" id="MobiDB-lite"/>
    </source>
</evidence>
<dbReference type="AlphaFoldDB" id="A0A5B1CBZ4"/>
<keyword evidence="2" id="KW-1133">Transmembrane helix</keyword>
<evidence type="ECO:0000313" key="5">
    <source>
        <dbReference type="Proteomes" id="UP000322699"/>
    </source>
</evidence>
<keyword evidence="2" id="KW-0472">Membrane</keyword>
<proteinExistence type="predicted"/>
<dbReference type="Gene3D" id="3.60.10.10">
    <property type="entry name" value="Endonuclease/exonuclease/phosphatase"/>
    <property type="match status" value="1"/>
</dbReference>
<dbReference type="RefSeq" id="WP_068265077.1">
    <property type="nucleotide sequence ID" value="NZ_LWSK01000076.1"/>
</dbReference>
<dbReference type="Pfam" id="PF03372">
    <property type="entry name" value="Exo_endo_phos"/>
    <property type="match status" value="1"/>
</dbReference>
<gene>
    <name evidence="4" type="ORF">LF1_11690</name>
</gene>